<dbReference type="Proteomes" id="UP001207468">
    <property type="component" value="Unassembled WGS sequence"/>
</dbReference>
<comment type="caution">
    <text evidence="1">The sequence shown here is derived from an EMBL/GenBank/DDBJ whole genome shotgun (WGS) entry which is preliminary data.</text>
</comment>
<protein>
    <submittedName>
        <fullName evidence="1">Uncharacterized protein</fullName>
    </submittedName>
</protein>
<organism evidence="1 2">
    <name type="scientific">Russula earlei</name>
    <dbReference type="NCBI Taxonomy" id="71964"/>
    <lineage>
        <taxon>Eukaryota</taxon>
        <taxon>Fungi</taxon>
        <taxon>Dikarya</taxon>
        <taxon>Basidiomycota</taxon>
        <taxon>Agaricomycotina</taxon>
        <taxon>Agaricomycetes</taxon>
        <taxon>Russulales</taxon>
        <taxon>Russulaceae</taxon>
        <taxon>Russula</taxon>
    </lineage>
</organism>
<name>A0ACC0UJF5_9AGAM</name>
<reference evidence="1" key="1">
    <citation type="submission" date="2021-03" db="EMBL/GenBank/DDBJ databases">
        <title>Evolutionary priming and transition to the ectomycorrhizal habit in an iconic lineage of mushroom-forming fungi: is preadaptation a requirement?</title>
        <authorList>
            <consortium name="DOE Joint Genome Institute"/>
            <person name="Looney B.P."/>
            <person name="Miyauchi S."/>
            <person name="Morin E."/>
            <person name="Drula E."/>
            <person name="Courty P.E."/>
            <person name="Chicoki N."/>
            <person name="Fauchery L."/>
            <person name="Kohler A."/>
            <person name="Kuo A."/>
            <person name="LaButti K."/>
            <person name="Pangilinan J."/>
            <person name="Lipzen A."/>
            <person name="Riley R."/>
            <person name="Andreopoulos W."/>
            <person name="He G."/>
            <person name="Johnson J."/>
            <person name="Barry K.W."/>
            <person name="Grigoriev I.V."/>
            <person name="Nagy L."/>
            <person name="Hibbett D."/>
            <person name="Henrissat B."/>
            <person name="Matheny P.B."/>
            <person name="Labbe J."/>
            <person name="Martin A.F."/>
        </authorList>
    </citation>
    <scope>NUCLEOTIDE SEQUENCE</scope>
    <source>
        <strain evidence="1">BPL698</strain>
    </source>
</reference>
<sequence>MRTLIFALFCLAVGVAKSSALPSSNPTEVKKPGPITHMLENPNILNRDLPLLVHHRHTPVSGNTEEPPVLGNRKSTELAVDNLFKKQGIRPGPLDHGADRAESRLFKEKSVGSPTTLGRPTLPPIAKILSAQHNGGHEGDIGFAELSSEYPSIPLATMLNIRD</sequence>
<evidence type="ECO:0000313" key="1">
    <source>
        <dbReference type="EMBL" id="KAI9510962.1"/>
    </source>
</evidence>
<evidence type="ECO:0000313" key="2">
    <source>
        <dbReference type="Proteomes" id="UP001207468"/>
    </source>
</evidence>
<dbReference type="EMBL" id="JAGFNK010000030">
    <property type="protein sequence ID" value="KAI9510962.1"/>
    <property type="molecule type" value="Genomic_DNA"/>
</dbReference>
<accession>A0ACC0UJF5</accession>
<gene>
    <name evidence="1" type="ORF">F5148DRAFT_1174863</name>
</gene>
<proteinExistence type="predicted"/>
<keyword evidence="2" id="KW-1185">Reference proteome</keyword>